<dbReference type="Proteomes" id="UP000002495">
    <property type="component" value="Chromosome"/>
</dbReference>
<dbReference type="GO" id="GO:0005737">
    <property type="term" value="C:cytoplasm"/>
    <property type="evidence" value="ECO:0007669"/>
    <property type="project" value="TreeGrafter"/>
</dbReference>
<gene>
    <name evidence="6" type="ordered locus">HH_0638</name>
</gene>
<dbReference type="EMBL" id="AE017125">
    <property type="protein sequence ID" value="AAP77235.1"/>
    <property type="molecule type" value="Genomic_DNA"/>
</dbReference>
<dbReference type="OrthoDB" id="9792792at2"/>
<proteinExistence type="inferred from homology"/>
<protein>
    <recommendedName>
        <fullName evidence="3">GTP cyclohydrolase 1 type 2 homolog</fullName>
    </recommendedName>
</protein>
<dbReference type="PANTHER" id="PTHR13799:SF14">
    <property type="entry name" value="GTP CYCLOHYDROLASE 1 TYPE 2 HOMOLOG"/>
    <property type="match status" value="1"/>
</dbReference>
<feature type="binding site" evidence="5">
    <location>
        <position position="243"/>
    </location>
    <ligand>
        <name>a divalent metal cation</name>
        <dbReference type="ChEBI" id="CHEBI:60240"/>
        <label>1</label>
    </ligand>
</feature>
<feature type="binding site" evidence="5">
    <location>
        <position position="113"/>
    </location>
    <ligand>
        <name>a divalent metal cation</name>
        <dbReference type="ChEBI" id="CHEBI:60240"/>
        <label>1</label>
    </ligand>
</feature>
<keyword evidence="7" id="KW-1185">Reference proteome</keyword>
<evidence type="ECO:0000256" key="1">
    <source>
        <dbReference type="ARBA" id="ARBA00006964"/>
    </source>
</evidence>
<evidence type="ECO:0000256" key="2">
    <source>
        <dbReference type="ARBA" id="ARBA00011643"/>
    </source>
</evidence>
<keyword evidence="4 5" id="KW-0479">Metal-binding</keyword>
<evidence type="ECO:0000256" key="5">
    <source>
        <dbReference type="PIRSR" id="PIRSR602678-1"/>
    </source>
</evidence>
<accession>Q7VIG7</accession>
<dbReference type="GO" id="GO:0046872">
    <property type="term" value="F:metal ion binding"/>
    <property type="evidence" value="ECO:0007669"/>
    <property type="project" value="UniProtKB-KW"/>
</dbReference>
<dbReference type="AlphaFoldDB" id="Q7VIG7"/>
<comment type="subunit">
    <text evidence="2">Homohexamer.</text>
</comment>
<dbReference type="HOGENOM" id="CLU_037423_2_1_7"/>
<reference evidence="6 7" key="1">
    <citation type="journal article" date="2003" name="Proc. Natl. Acad. Sci. U.S.A.">
        <title>The complete genome sequence of the carcinogenic bacterium Helicobacter hepaticus.</title>
        <authorList>
            <person name="Suerbaum S."/>
            <person name="Josenhans C."/>
            <person name="Sterzenbach T."/>
            <person name="Drescher B."/>
            <person name="Brandt P."/>
            <person name="Bell M."/>
            <person name="Droege M."/>
            <person name="Fartmann B."/>
            <person name="Fischer H.-P."/>
            <person name="Ge Z."/>
            <person name="Hoerster A."/>
            <person name="Holland R."/>
            <person name="Klein K."/>
            <person name="Koenig J."/>
            <person name="Macko L."/>
            <person name="Mendz G.L."/>
            <person name="Nyakatura G."/>
            <person name="Schauer D.B."/>
            <person name="Shen Z."/>
            <person name="Weber J."/>
            <person name="Frosch M."/>
            <person name="Fox J.G."/>
        </authorList>
    </citation>
    <scope>NUCLEOTIDE SEQUENCE [LARGE SCALE GENOMIC DNA]</scope>
    <source>
        <strain evidence="7">ATCC 51449 / 3B1</strain>
    </source>
</reference>
<sequence>MQQDKQNTHQKNPKVGEIYELCNTISPFNTQESWDKSGLNLGSFHNEYTDIVLCLEVNLAIALSLKPNTLLITHHPLFFNPTAQMITDTYPHNIAAILIRKNCSLISLHTNFDKSHLNTYLTHQILQWHHFVPSEDGLLMSGKIPPISLQKLAQDVCKKLNAPSVSFVQGDDITFLNQESQASHTNDAITEAYVVCGSGCSLLSQIQPNPHICLLTGDIKHHDAMMAKSMGISLIDIGHYESEKYFVEIFDSILQNVGYNAIIMDCKNPFYFCQAKHQ</sequence>
<feature type="binding site" evidence="5">
    <location>
        <position position="75"/>
    </location>
    <ligand>
        <name>a divalent metal cation</name>
        <dbReference type="ChEBI" id="CHEBI:60240"/>
        <label>1</label>
    </ligand>
</feature>
<organism evidence="6 7">
    <name type="scientific">Helicobacter hepaticus (strain ATCC 51449 / 3B1)</name>
    <dbReference type="NCBI Taxonomy" id="235279"/>
    <lineage>
        <taxon>Bacteria</taxon>
        <taxon>Pseudomonadati</taxon>
        <taxon>Campylobacterota</taxon>
        <taxon>Epsilonproteobacteria</taxon>
        <taxon>Campylobacterales</taxon>
        <taxon>Helicobacteraceae</taxon>
        <taxon>Helicobacter</taxon>
    </lineage>
</organism>
<dbReference type="FunFam" id="3.40.1390.30:FF:000001">
    <property type="entry name" value="GTP cyclohydrolase 1 type 2"/>
    <property type="match status" value="1"/>
</dbReference>
<evidence type="ECO:0000313" key="6">
    <source>
        <dbReference type="EMBL" id="AAP77235.1"/>
    </source>
</evidence>
<name>Q7VIG7_HELHP</name>
<evidence type="ECO:0000256" key="3">
    <source>
        <dbReference type="ARBA" id="ARBA00022112"/>
    </source>
</evidence>
<dbReference type="SUPFAM" id="SSF102705">
    <property type="entry name" value="NIF3 (NGG1p interacting factor 3)-like"/>
    <property type="match status" value="1"/>
</dbReference>
<feature type="binding site" evidence="5">
    <location>
        <position position="239"/>
    </location>
    <ligand>
        <name>a divalent metal cation</name>
        <dbReference type="ChEBI" id="CHEBI:60240"/>
        <label>1</label>
    </ligand>
</feature>
<dbReference type="KEGG" id="hhe:HH_0638"/>
<evidence type="ECO:0000256" key="4">
    <source>
        <dbReference type="ARBA" id="ARBA00022723"/>
    </source>
</evidence>
<dbReference type="Pfam" id="PF01784">
    <property type="entry name" value="DUF34_NIF3"/>
    <property type="match status" value="1"/>
</dbReference>
<dbReference type="InterPro" id="IPR036069">
    <property type="entry name" value="DUF34/NIF3_sf"/>
</dbReference>
<feature type="binding site" evidence="5">
    <location>
        <position position="74"/>
    </location>
    <ligand>
        <name>a divalent metal cation</name>
        <dbReference type="ChEBI" id="CHEBI:60240"/>
        <label>1</label>
    </ligand>
</feature>
<dbReference type="Gene3D" id="3.40.1390.30">
    <property type="entry name" value="NIF3 (NGG1p interacting factor 3)-like"/>
    <property type="match status" value="2"/>
</dbReference>
<evidence type="ECO:0000313" key="7">
    <source>
        <dbReference type="Proteomes" id="UP000002495"/>
    </source>
</evidence>
<dbReference type="PANTHER" id="PTHR13799">
    <property type="entry name" value="NGG1 INTERACTING FACTOR 3"/>
    <property type="match status" value="1"/>
</dbReference>
<dbReference type="STRING" id="235279.HH_0638"/>
<dbReference type="eggNOG" id="COG0327">
    <property type="taxonomic scope" value="Bacteria"/>
</dbReference>
<dbReference type="InterPro" id="IPR002678">
    <property type="entry name" value="DUF34/NIF3"/>
</dbReference>
<dbReference type="RefSeq" id="WP_011115480.1">
    <property type="nucleotide sequence ID" value="NC_004917.1"/>
</dbReference>
<dbReference type="NCBIfam" id="TIGR00486">
    <property type="entry name" value="YbgI_SA1388"/>
    <property type="match status" value="1"/>
</dbReference>
<comment type="similarity">
    <text evidence="1">Belongs to the GTP cyclohydrolase I type 2/NIF3 family.</text>
</comment>